<accession>A0ABT2WKW4</accession>
<dbReference type="EMBL" id="JAOUSE010000025">
    <property type="protein sequence ID" value="MCU9594647.1"/>
    <property type="molecule type" value="Genomic_DNA"/>
</dbReference>
<comment type="similarity">
    <text evidence="5">Belongs to the bacteriophage holin family. Cp-1 holin subfamily.</text>
</comment>
<organism evidence="7 8">
    <name type="scientific">Pallidibacillus thermolactis</name>
    <dbReference type="NCBI Taxonomy" id="251051"/>
    <lineage>
        <taxon>Bacteria</taxon>
        <taxon>Bacillati</taxon>
        <taxon>Bacillota</taxon>
        <taxon>Bacilli</taxon>
        <taxon>Bacillales</taxon>
        <taxon>Bacillaceae</taxon>
        <taxon>Pallidibacillus</taxon>
    </lineage>
</organism>
<evidence type="ECO:0000256" key="3">
    <source>
        <dbReference type="ARBA" id="ARBA00022989"/>
    </source>
</evidence>
<evidence type="ECO:0000256" key="5">
    <source>
        <dbReference type="ARBA" id="ARBA00023600"/>
    </source>
</evidence>
<protein>
    <submittedName>
        <fullName evidence="7">Phage holin family protein</fullName>
    </submittedName>
</protein>
<keyword evidence="4 6" id="KW-0472">Membrane</keyword>
<dbReference type="RefSeq" id="WP_263061714.1">
    <property type="nucleotide sequence ID" value="NZ_JAOUSE010000025.1"/>
</dbReference>
<dbReference type="NCBIfam" id="TIGR01593">
    <property type="entry name" value="holin_tox_secr"/>
    <property type="match status" value="1"/>
</dbReference>
<keyword evidence="3 6" id="KW-1133">Transmembrane helix</keyword>
<name>A0ABT2WKW4_9BACI</name>
<dbReference type="Proteomes" id="UP001208656">
    <property type="component" value="Unassembled WGS sequence"/>
</dbReference>
<keyword evidence="8" id="KW-1185">Reference proteome</keyword>
<dbReference type="InterPro" id="IPR006480">
    <property type="entry name" value="Phage_holin_4_1"/>
</dbReference>
<dbReference type="Pfam" id="PF05105">
    <property type="entry name" value="Phage_holin_4_1"/>
    <property type="match status" value="1"/>
</dbReference>
<evidence type="ECO:0000256" key="1">
    <source>
        <dbReference type="ARBA" id="ARBA00004141"/>
    </source>
</evidence>
<proteinExistence type="inferred from homology"/>
<evidence type="ECO:0000256" key="6">
    <source>
        <dbReference type="SAM" id="Phobius"/>
    </source>
</evidence>
<feature type="transmembrane region" description="Helical" evidence="6">
    <location>
        <begin position="7"/>
        <end position="23"/>
    </location>
</feature>
<evidence type="ECO:0000256" key="2">
    <source>
        <dbReference type="ARBA" id="ARBA00022692"/>
    </source>
</evidence>
<comment type="subcellular location">
    <subcellularLocation>
        <location evidence="1">Membrane</location>
        <topology evidence="1">Multi-pass membrane protein</topology>
    </subcellularLocation>
</comment>
<comment type="caution">
    <text evidence="7">The sequence shown here is derived from an EMBL/GenBank/DDBJ whole genome shotgun (WGS) entry which is preliminary data.</text>
</comment>
<reference evidence="7 8" key="1">
    <citation type="submission" date="2022-10" db="EMBL/GenBank/DDBJ databases">
        <title>Description of Fervidibacillus gen. nov. in the family Fervidibacillaceae fam. nov. with two species, Fervidibacillus albus sp. nov., and Fervidibacillus halotolerans sp. nov., isolated from tidal flat sediments.</title>
        <authorList>
            <person name="Kwon K.K."/>
            <person name="Yang S.-H."/>
        </authorList>
    </citation>
    <scope>NUCLEOTIDE SEQUENCE [LARGE SCALE GENOMIC DNA]</scope>
    <source>
        <strain evidence="7 8">DSM 23332</strain>
    </source>
</reference>
<keyword evidence="2 6" id="KW-0812">Transmembrane</keyword>
<sequence length="132" mass="14211">MEQAFKVIVTALGGLVGYLWGGWSTLMGILLAFVFIDYVTGLFASALEGKLSSKVGFKGIFKKVMIFAIVAVAHLIDEALGGQNDIFRDATIFFYLANELLSILENAGRAGLPIPDKLQNAVDVLKNDKKGA</sequence>
<evidence type="ECO:0000313" key="7">
    <source>
        <dbReference type="EMBL" id="MCU9594647.1"/>
    </source>
</evidence>
<evidence type="ECO:0000313" key="8">
    <source>
        <dbReference type="Proteomes" id="UP001208656"/>
    </source>
</evidence>
<gene>
    <name evidence="7" type="ORF">OEV82_09275</name>
</gene>
<evidence type="ECO:0000256" key="4">
    <source>
        <dbReference type="ARBA" id="ARBA00023136"/>
    </source>
</evidence>